<evidence type="ECO:0000256" key="5">
    <source>
        <dbReference type="ARBA" id="ARBA00076752"/>
    </source>
</evidence>
<sequence>MFHPFSNVMMPTPEPTSPLQTALAEQGLFMLDGALATELERRGADLLDPLWSAKLLIEQPDLIRQVHLDYFLAGADVATTASYQATFEAFARRGLSHEQAADLMRRSVTLACEARDAFWAEPAHRVGRRRPLVAASIGPYGAMLADGSEYRGYQGISRQALADFHRPRLQVLAHAGADLLACETIPCLDEALAIAGLLPEFPGVQAWLSFSCRDGAHNSQGEPFADCVAQLDALPQIAAVGVNCTAPEFIESLVELARSHTTKPIVVYPNSGEHYDAVDKVWHGEGRAHDFAAQAMRWHGRGARLIGGCCRTGPDDIRAIKQAAVASGALIETGAPR</sequence>
<dbReference type="SUPFAM" id="SSF82282">
    <property type="entry name" value="Homocysteine S-methyltransferase"/>
    <property type="match status" value="1"/>
</dbReference>
<dbReference type="GO" id="GO:0008270">
    <property type="term" value="F:zinc ion binding"/>
    <property type="evidence" value="ECO:0007669"/>
    <property type="project" value="InterPro"/>
</dbReference>
<evidence type="ECO:0000259" key="7">
    <source>
        <dbReference type="PROSITE" id="PS50970"/>
    </source>
</evidence>
<dbReference type="PROSITE" id="PS50970">
    <property type="entry name" value="HCY"/>
    <property type="match status" value="1"/>
</dbReference>
<keyword evidence="9" id="KW-1185">Reference proteome</keyword>
<evidence type="ECO:0000256" key="2">
    <source>
        <dbReference type="ARBA" id="ARBA00022679"/>
    </source>
</evidence>
<dbReference type="InterPro" id="IPR003726">
    <property type="entry name" value="HCY_dom"/>
</dbReference>
<dbReference type="FunFam" id="3.20.20.330:FF:000002">
    <property type="entry name" value="Homocysteine S-methyltransferase"/>
    <property type="match status" value="1"/>
</dbReference>
<evidence type="ECO:0000256" key="6">
    <source>
        <dbReference type="PROSITE-ProRule" id="PRU00333"/>
    </source>
</evidence>
<feature type="binding site" evidence="6">
    <location>
        <position position="309"/>
    </location>
    <ligand>
        <name>Zn(2+)</name>
        <dbReference type="ChEBI" id="CHEBI:29105"/>
    </ligand>
</feature>
<keyword evidence="1 6" id="KW-0489">Methyltransferase</keyword>
<name>A0A9X4NQ83_9BURK</name>
<feature type="binding site" evidence="6">
    <location>
        <position position="310"/>
    </location>
    <ligand>
        <name>Zn(2+)</name>
        <dbReference type="ChEBI" id="CHEBI:29105"/>
    </ligand>
</feature>
<organism evidence="8 9">
    <name type="scientific">Hydrogenophaga taeniospiralis CCUG 15921</name>
    <dbReference type="NCBI Taxonomy" id="1281780"/>
    <lineage>
        <taxon>Bacteria</taxon>
        <taxon>Pseudomonadati</taxon>
        <taxon>Pseudomonadota</taxon>
        <taxon>Betaproteobacteria</taxon>
        <taxon>Burkholderiales</taxon>
        <taxon>Comamonadaceae</taxon>
        <taxon>Hydrogenophaga</taxon>
    </lineage>
</organism>
<dbReference type="Pfam" id="PF02574">
    <property type="entry name" value="S-methyl_trans"/>
    <property type="match status" value="1"/>
</dbReference>
<dbReference type="InterPro" id="IPR036589">
    <property type="entry name" value="HCY_dom_sf"/>
</dbReference>
<dbReference type="AlphaFoldDB" id="A0A9X4NQ83"/>
<dbReference type="NCBIfam" id="NF007020">
    <property type="entry name" value="PRK09485.1"/>
    <property type="match status" value="1"/>
</dbReference>
<evidence type="ECO:0000313" key="8">
    <source>
        <dbReference type="EMBL" id="MDG5973911.1"/>
    </source>
</evidence>
<protein>
    <recommendedName>
        <fullName evidence="5">S-methylmethionine:homocysteine methyltransferase</fullName>
    </recommendedName>
</protein>
<gene>
    <name evidence="8" type="primary">mmuM</name>
    <name evidence="8" type="ORF">H010_01520</name>
</gene>
<dbReference type="PANTHER" id="PTHR46015:SF1">
    <property type="entry name" value="HOMOCYSTEINE S-METHYLTRANSFERASE-LIKE ISOFORM 1"/>
    <property type="match status" value="1"/>
</dbReference>
<dbReference type="GO" id="GO:0008898">
    <property type="term" value="F:S-adenosylmethionine-homocysteine S-methyltransferase activity"/>
    <property type="evidence" value="ECO:0007669"/>
    <property type="project" value="TreeGrafter"/>
</dbReference>
<feature type="domain" description="Hcy-binding" evidence="7">
    <location>
        <begin position="17"/>
        <end position="324"/>
    </location>
</feature>
<dbReference type="Proteomes" id="UP001152876">
    <property type="component" value="Unassembled WGS sequence"/>
</dbReference>
<dbReference type="PIRSF" id="PIRSF037505">
    <property type="entry name" value="Betaine_HMT"/>
    <property type="match status" value="1"/>
</dbReference>
<keyword evidence="4 6" id="KW-0862">Zinc</keyword>
<evidence type="ECO:0000256" key="1">
    <source>
        <dbReference type="ARBA" id="ARBA00022603"/>
    </source>
</evidence>
<comment type="cofactor">
    <cofactor evidence="6">
        <name>Zn(2+)</name>
        <dbReference type="ChEBI" id="CHEBI:29105"/>
    </cofactor>
</comment>
<keyword evidence="2 6" id="KW-0808">Transferase</keyword>
<dbReference type="GO" id="GO:0032259">
    <property type="term" value="P:methylation"/>
    <property type="evidence" value="ECO:0007669"/>
    <property type="project" value="UniProtKB-KW"/>
</dbReference>
<accession>A0A9X4NQ83</accession>
<dbReference type="GO" id="GO:0033528">
    <property type="term" value="P:S-methylmethionine cycle"/>
    <property type="evidence" value="ECO:0007669"/>
    <property type="project" value="TreeGrafter"/>
</dbReference>
<reference evidence="8" key="1">
    <citation type="submission" date="2013-01" db="EMBL/GenBank/DDBJ databases">
        <title>Genome draft of Hydrogenophaga taeniospiralis 2K1.</title>
        <authorList>
            <person name="Gomila M."/>
            <person name="Lalucat J."/>
        </authorList>
    </citation>
    <scope>NUCLEOTIDE SEQUENCE</scope>
    <source>
        <strain evidence="8">CCUG 15921</strain>
    </source>
</reference>
<comment type="caution">
    <text evidence="8">The sequence shown here is derived from an EMBL/GenBank/DDBJ whole genome shotgun (WGS) entry which is preliminary data.</text>
</comment>
<dbReference type="GO" id="GO:0009086">
    <property type="term" value="P:methionine biosynthetic process"/>
    <property type="evidence" value="ECO:0007669"/>
    <property type="project" value="InterPro"/>
</dbReference>
<dbReference type="Gene3D" id="3.20.20.330">
    <property type="entry name" value="Homocysteine-binding-like domain"/>
    <property type="match status" value="1"/>
</dbReference>
<dbReference type="InterPro" id="IPR051486">
    <property type="entry name" value="Hcy_S-methyltransferase"/>
</dbReference>
<dbReference type="PANTHER" id="PTHR46015">
    <property type="entry name" value="ZGC:172121"/>
    <property type="match status" value="1"/>
</dbReference>
<feature type="binding site" evidence="6">
    <location>
        <position position="244"/>
    </location>
    <ligand>
        <name>Zn(2+)</name>
        <dbReference type="ChEBI" id="CHEBI:29105"/>
    </ligand>
</feature>
<dbReference type="InterPro" id="IPR017226">
    <property type="entry name" value="BHMT-like"/>
</dbReference>
<evidence type="ECO:0000256" key="3">
    <source>
        <dbReference type="ARBA" id="ARBA00022723"/>
    </source>
</evidence>
<proteinExistence type="predicted"/>
<dbReference type="EMBL" id="AOGK01000001">
    <property type="protein sequence ID" value="MDG5973911.1"/>
    <property type="molecule type" value="Genomic_DNA"/>
</dbReference>
<evidence type="ECO:0000313" key="9">
    <source>
        <dbReference type="Proteomes" id="UP001152876"/>
    </source>
</evidence>
<evidence type="ECO:0000256" key="4">
    <source>
        <dbReference type="ARBA" id="ARBA00022833"/>
    </source>
</evidence>
<keyword evidence="3 6" id="KW-0479">Metal-binding</keyword>